<reference evidence="2" key="1">
    <citation type="journal article" date="2014" name="PLoS ONE">
        <title>Comparisons of De Novo Transcriptome Assemblers in Diploid and Polyploid Species Using Peanut (Arachis spp.) RNA-Seq Data.</title>
        <authorList>
            <person name="Chopra R."/>
            <person name="Burow G."/>
            <person name="Farmer A."/>
            <person name="Mudge J."/>
            <person name="Simpson C.E."/>
            <person name="Burow M.D."/>
        </authorList>
    </citation>
    <scope>NUCLEOTIDE SEQUENCE</scope>
</reference>
<reference evidence="1" key="2">
    <citation type="journal article" date="2016" name="Nat. Genet.">
        <title>The genome sequences of Arachis duranensis and Arachis ipaensis, the diploid ancestors of cultivated peanut.</title>
        <authorList>
            <person name="Bertioli D.J."/>
            <person name="Cannon S.B."/>
            <person name="Froenicke L."/>
            <person name="Huang G."/>
            <person name="Farmer A.D."/>
            <person name="Cannon E.K."/>
            <person name="Liu X."/>
            <person name="Gao D."/>
            <person name="Clevenger J."/>
            <person name="Dash S."/>
            <person name="Ren L."/>
            <person name="Moretzsohn M.C."/>
            <person name="Shirasawa K."/>
            <person name="Huang W."/>
            <person name="Vidigal B."/>
            <person name="Abernathy B."/>
            <person name="Chu Y."/>
            <person name="Niederhuth C.E."/>
            <person name="Umale P."/>
            <person name="Araujo A.C."/>
            <person name="Kozik A."/>
            <person name="Kim K.D."/>
            <person name="Burow M.D."/>
            <person name="Varshney R.K."/>
            <person name="Wang X."/>
            <person name="Zhang X."/>
            <person name="Barkley N."/>
            <person name="Guimaraes P.M."/>
            <person name="Isobe S."/>
            <person name="Guo B."/>
            <person name="Liao B."/>
            <person name="Stalker H.T."/>
            <person name="Schmitz R.J."/>
            <person name="Scheffler B.E."/>
            <person name="Leal-Bertioli S.C."/>
            <person name="Xun X."/>
            <person name="Jackson S.A."/>
            <person name="Michelmore R."/>
            <person name="Ozias-Akins P."/>
        </authorList>
    </citation>
    <scope>NUCLEOTIDE SEQUENCE [LARGE SCALE GENOMIC DNA]</scope>
    <source>
        <strain evidence="1">cv. V14167</strain>
    </source>
</reference>
<evidence type="ECO:0000313" key="2">
    <source>
        <dbReference type="RefSeq" id="XP_052114266.1"/>
    </source>
</evidence>
<name>A0A9C6TCX9_ARADU</name>
<dbReference type="KEGG" id="adu:127745519"/>
<organism evidence="1 2">
    <name type="scientific">Arachis duranensis</name>
    <name type="common">Wild peanut</name>
    <dbReference type="NCBI Taxonomy" id="130453"/>
    <lineage>
        <taxon>Eukaryota</taxon>
        <taxon>Viridiplantae</taxon>
        <taxon>Streptophyta</taxon>
        <taxon>Embryophyta</taxon>
        <taxon>Tracheophyta</taxon>
        <taxon>Spermatophyta</taxon>
        <taxon>Magnoliopsida</taxon>
        <taxon>eudicotyledons</taxon>
        <taxon>Gunneridae</taxon>
        <taxon>Pentapetalae</taxon>
        <taxon>rosids</taxon>
        <taxon>fabids</taxon>
        <taxon>Fabales</taxon>
        <taxon>Fabaceae</taxon>
        <taxon>Papilionoideae</taxon>
        <taxon>50 kb inversion clade</taxon>
        <taxon>dalbergioids sensu lato</taxon>
        <taxon>Dalbergieae</taxon>
        <taxon>Pterocarpus clade</taxon>
        <taxon>Arachis</taxon>
    </lineage>
</organism>
<keyword evidence="1" id="KW-1185">Reference proteome</keyword>
<dbReference type="GeneID" id="127745519"/>
<dbReference type="Proteomes" id="UP000515211">
    <property type="component" value="Chromosome 3"/>
</dbReference>
<protein>
    <submittedName>
        <fullName evidence="2">Uncharacterized protein LOC127745519</fullName>
    </submittedName>
</protein>
<dbReference type="AlphaFoldDB" id="A0A9C6TCX9"/>
<accession>A0A9C6TCX9</accession>
<dbReference type="RefSeq" id="XP_052114266.1">
    <property type="nucleotide sequence ID" value="XM_052258306.1"/>
</dbReference>
<feature type="non-terminal residue" evidence="2">
    <location>
        <position position="1"/>
    </location>
</feature>
<sequence length="147" mass="15614">KPQTLIFSGNVSPSFSSRTHEATTLSQSRQSLKLKLKLNLSHLSHCHSRTQALSSPVFLTASGLALKLVIALCQVTVSQSAHAFPALVVAGGRSSRSWGWSSSSLFDSSPSRTQSHAFPAFVAHPGAGRRCGLLASNLAVSSWSPTW</sequence>
<gene>
    <name evidence="2" type="primary">LOC127745519</name>
</gene>
<evidence type="ECO:0000313" key="1">
    <source>
        <dbReference type="Proteomes" id="UP000515211"/>
    </source>
</evidence>
<proteinExistence type="predicted"/>
<reference evidence="2" key="3">
    <citation type="submission" date="2025-08" db="UniProtKB">
        <authorList>
            <consortium name="RefSeq"/>
        </authorList>
    </citation>
    <scope>IDENTIFICATION</scope>
</reference>